<accession>A0ABR1SX78</accession>
<feature type="compositionally biased region" description="Polar residues" evidence="1">
    <location>
        <begin position="442"/>
        <end position="461"/>
    </location>
</feature>
<proteinExistence type="predicted"/>
<protein>
    <recommendedName>
        <fullName evidence="4">MHD domain-containing protein</fullName>
    </recommendedName>
</protein>
<evidence type="ECO:0000256" key="1">
    <source>
        <dbReference type="SAM" id="MobiDB-lite"/>
    </source>
</evidence>
<feature type="region of interest" description="Disordered" evidence="1">
    <location>
        <begin position="367"/>
        <end position="409"/>
    </location>
</feature>
<comment type="caution">
    <text evidence="2">The sequence shown here is derived from an EMBL/GenBank/DDBJ whole genome shotgun (WGS) entry which is preliminary data.</text>
</comment>
<feature type="compositionally biased region" description="Basic and acidic residues" evidence="1">
    <location>
        <begin position="466"/>
        <end position="476"/>
    </location>
</feature>
<feature type="region of interest" description="Disordered" evidence="1">
    <location>
        <begin position="160"/>
        <end position="189"/>
    </location>
</feature>
<sequence length="491" mass="54277">MALNQLQELTTSLRVTAVYWQASNTQLAKLRKCNLILLELESEQEPHIDTIGNRILCNMDALPKQVNSFKSRSSAENSMRRLVGRKPLDELEAIINEFEGYIRLYWDMTQEARLRKLETQMREIHTMYQQIPDRLSEIQQTISALQVQLKTPGPIELSADSPVSSYFHRKKPNPNHEAKAPSGESSQHIFGTHAPVGEARNPIFLPPPVENPLSIVPERKHGGDGPPALFGEKKDPILLSQPVGFPISIIPGKELPETIVDATFDLNSHDDWVRLDMIKELRLTVKPMKNKGTSIGPRGEHLVPQGRVKLTWSSYGPDSKTTSTFLVHANLPSRIIIGSTLLSDTLASSSPTAFAFWRSKLTAAQTEELRKQHDQRNSSLTQEQQKENRRRREEKANSQKVIASPGTTSGISRLASLGYIHRPALPPTAGPSSPMTIDGVVNDSSAQSGSARDTTAGSAMNASAHHPAETREREEISAPASTAADASNLWI</sequence>
<feature type="compositionally biased region" description="Basic and acidic residues" evidence="1">
    <location>
        <begin position="367"/>
        <end position="376"/>
    </location>
</feature>
<name>A0ABR1SX78_9PEZI</name>
<feature type="compositionally biased region" description="Basic and acidic residues" evidence="1">
    <location>
        <begin position="384"/>
        <end position="397"/>
    </location>
</feature>
<evidence type="ECO:0000313" key="2">
    <source>
        <dbReference type="EMBL" id="KAK8038925.1"/>
    </source>
</evidence>
<reference evidence="2 3" key="1">
    <citation type="submission" date="2023-01" db="EMBL/GenBank/DDBJ databases">
        <title>Analysis of 21 Apiospora genomes using comparative genomics revels a genus with tremendous synthesis potential of carbohydrate active enzymes and secondary metabolites.</title>
        <authorList>
            <person name="Sorensen T."/>
        </authorList>
    </citation>
    <scope>NUCLEOTIDE SEQUENCE [LARGE SCALE GENOMIC DNA]</scope>
    <source>
        <strain evidence="2 3">CBS 33761</strain>
    </source>
</reference>
<feature type="region of interest" description="Disordered" evidence="1">
    <location>
        <begin position="425"/>
        <end position="491"/>
    </location>
</feature>
<dbReference type="Proteomes" id="UP001444661">
    <property type="component" value="Unassembled WGS sequence"/>
</dbReference>
<evidence type="ECO:0008006" key="4">
    <source>
        <dbReference type="Google" id="ProtNLM"/>
    </source>
</evidence>
<gene>
    <name evidence="2" type="ORF">PG993_007336</name>
</gene>
<feature type="compositionally biased region" description="Polar residues" evidence="1">
    <location>
        <begin position="398"/>
        <end position="409"/>
    </location>
</feature>
<evidence type="ECO:0000313" key="3">
    <source>
        <dbReference type="Proteomes" id="UP001444661"/>
    </source>
</evidence>
<dbReference type="EMBL" id="JAQQWK010000006">
    <property type="protein sequence ID" value="KAK8038925.1"/>
    <property type="molecule type" value="Genomic_DNA"/>
</dbReference>
<organism evidence="2 3">
    <name type="scientific">Apiospora rasikravindrae</name>
    <dbReference type="NCBI Taxonomy" id="990691"/>
    <lineage>
        <taxon>Eukaryota</taxon>
        <taxon>Fungi</taxon>
        <taxon>Dikarya</taxon>
        <taxon>Ascomycota</taxon>
        <taxon>Pezizomycotina</taxon>
        <taxon>Sordariomycetes</taxon>
        <taxon>Xylariomycetidae</taxon>
        <taxon>Amphisphaeriales</taxon>
        <taxon>Apiosporaceae</taxon>
        <taxon>Apiospora</taxon>
    </lineage>
</organism>
<keyword evidence="3" id="KW-1185">Reference proteome</keyword>